<dbReference type="Pfam" id="PF13649">
    <property type="entry name" value="Methyltransf_25"/>
    <property type="match status" value="1"/>
</dbReference>
<name>A0A449AIY7_9BACT</name>
<feature type="domain" description="Methyltransferase" evidence="1">
    <location>
        <begin position="45"/>
        <end position="142"/>
    </location>
</feature>
<sequence length="246" mass="29017">MNNNDKKVFHNQNTLFKYGNAALNIKLWNSEKYLITKYAKLDDNILDLGVGSGRTSFGMYELGYQNISAIDISSSMIEQAKWINQKLNYKILFEIQDATKLSFNKNAFDFALFSFNGWAGIPSENARIKALKEIFRTLKPGGIYIFSTHLRNDERYLKNYQKYLVSCDEFKYEMYGDYIFKNQEDHYDFMHLYSLNELLNLIKINTKFQVIKVLDRDRNFIESQMVLEFADNTTFFVLKKPFNTEI</sequence>
<proteinExistence type="predicted"/>
<dbReference type="InterPro" id="IPR029063">
    <property type="entry name" value="SAM-dependent_MTases_sf"/>
</dbReference>
<keyword evidence="2" id="KW-0808">Transferase</keyword>
<dbReference type="PANTHER" id="PTHR43591:SF110">
    <property type="entry name" value="RHODANESE DOMAIN-CONTAINING PROTEIN"/>
    <property type="match status" value="1"/>
</dbReference>
<evidence type="ECO:0000313" key="3">
    <source>
        <dbReference type="Proteomes" id="UP000289506"/>
    </source>
</evidence>
<keyword evidence="2" id="KW-0830">Ubiquinone</keyword>
<reference evidence="2 3" key="1">
    <citation type="submission" date="2019-01" db="EMBL/GenBank/DDBJ databases">
        <authorList>
            <consortium name="Pathogen Informatics"/>
        </authorList>
    </citation>
    <scope>NUCLEOTIDE SEQUENCE [LARGE SCALE GENOMIC DNA]</scope>
    <source>
        <strain evidence="2 3">NCTC10142</strain>
        <plasmid evidence="3">13</plasmid>
    </source>
</reference>
<gene>
    <name evidence="2" type="ORF">NCTC10142_00673</name>
</gene>
<dbReference type="EMBL" id="LR214986">
    <property type="protein sequence ID" value="VEU64906.1"/>
    <property type="molecule type" value="Genomic_DNA"/>
</dbReference>
<accession>A0A449AIY7</accession>
<evidence type="ECO:0000313" key="2">
    <source>
        <dbReference type="EMBL" id="VEU64906.1"/>
    </source>
</evidence>
<dbReference type="GO" id="GO:0008168">
    <property type="term" value="F:methyltransferase activity"/>
    <property type="evidence" value="ECO:0007669"/>
    <property type="project" value="UniProtKB-KW"/>
</dbReference>
<evidence type="ECO:0000259" key="1">
    <source>
        <dbReference type="Pfam" id="PF13649"/>
    </source>
</evidence>
<dbReference type="SUPFAM" id="SSF53335">
    <property type="entry name" value="S-adenosyl-L-methionine-dependent methyltransferases"/>
    <property type="match status" value="1"/>
</dbReference>
<keyword evidence="2" id="KW-0489">Methyltransferase</keyword>
<dbReference type="GO" id="GO:0032259">
    <property type="term" value="P:methylation"/>
    <property type="evidence" value="ECO:0007669"/>
    <property type="project" value="UniProtKB-KW"/>
</dbReference>
<organism evidence="2 3">
    <name type="scientific">Mycoplasmopsis cynos</name>
    <dbReference type="NCBI Taxonomy" id="171284"/>
    <lineage>
        <taxon>Bacteria</taxon>
        <taxon>Bacillati</taxon>
        <taxon>Mycoplasmatota</taxon>
        <taxon>Mycoplasmoidales</taxon>
        <taxon>Metamycoplasmataceae</taxon>
        <taxon>Mycoplasmopsis</taxon>
    </lineage>
</organism>
<dbReference type="RefSeq" id="WP_129720743.1">
    <property type="nucleotide sequence ID" value="NZ_LR214986.1"/>
</dbReference>
<geneLocation type="plasmid" evidence="2 3">
    <name>13</name>
</geneLocation>
<dbReference type="PANTHER" id="PTHR43591">
    <property type="entry name" value="METHYLTRANSFERASE"/>
    <property type="match status" value="1"/>
</dbReference>
<dbReference type="Proteomes" id="UP000289506">
    <property type="component" value="Plasmid 13"/>
</dbReference>
<dbReference type="AlphaFoldDB" id="A0A449AIY7"/>
<dbReference type="CDD" id="cd02440">
    <property type="entry name" value="AdoMet_MTases"/>
    <property type="match status" value="1"/>
</dbReference>
<dbReference type="InterPro" id="IPR041698">
    <property type="entry name" value="Methyltransf_25"/>
</dbReference>
<protein>
    <submittedName>
        <fullName evidence="2">Ubiquinone/menaquinone biosynthesis methyltransferase</fullName>
    </submittedName>
</protein>
<keyword evidence="2" id="KW-0614">Plasmid</keyword>
<dbReference type="Gene3D" id="3.40.50.150">
    <property type="entry name" value="Vaccinia Virus protein VP39"/>
    <property type="match status" value="1"/>
</dbReference>